<evidence type="ECO:0000313" key="2">
    <source>
        <dbReference type="Proteomes" id="UP000830955"/>
    </source>
</evidence>
<sequence length="121" mass="13404">MRAADVERRVVPVDRREAGVRRASDCDSTADVVFETVYGDRPRAIEAAADAIHDITARVAAALRERNQATLLRPRLRGVDRNDAGILGVNVGIVAVVRFDDQRIARRPARRNAVHAIKRTL</sequence>
<organism evidence="1 2">
    <name type="scientific">Serratia phage vB_SmaM-Otaku</name>
    <dbReference type="NCBI Taxonomy" id="2932867"/>
    <lineage>
        <taxon>Viruses</taxon>
        <taxon>Duplodnaviria</taxon>
        <taxon>Heunggongvirae</taxon>
        <taxon>Uroviricota</taxon>
        <taxon>Caudoviricetes</taxon>
        <taxon>Sarkviridae</taxon>
        <taxon>Otakuvirus</taxon>
        <taxon>Otakuvirus otaku</taxon>
    </lineage>
</organism>
<protein>
    <submittedName>
        <fullName evidence="1">Uncharacterized protein</fullName>
    </submittedName>
</protein>
<keyword evidence="2" id="KW-1185">Reference proteome</keyword>
<accession>A0AAE9KT47</accession>
<proteinExistence type="predicted"/>
<dbReference type="Proteomes" id="UP000830955">
    <property type="component" value="Segment"/>
</dbReference>
<evidence type="ECO:0000313" key="1">
    <source>
        <dbReference type="EMBL" id="UPU15990.1"/>
    </source>
</evidence>
<name>A0AAE9KT47_9CAUD</name>
<dbReference type="EMBL" id="ON087563">
    <property type="protein sequence ID" value="UPU15990.1"/>
    <property type="molecule type" value="Genomic_DNA"/>
</dbReference>
<reference evidence="1 2" key="1">
    <citation type="submission" date="2022-03" db="EMBL/GenBank/DDBJ databases">
        <authorList>
            <person name="Friedrich I."/>
            <person name="Schneider D."/>
            <person name="Poehlein A."/>
            <person name="Hertel R."/>
            <person name="Daniel R."/>
        </authorList>
    </citation>
    <scope>NUCLEOTIDE SEQUENCE [LARGE SCALE GENOMIC DNA]</scope>
</reference>
<gene>
    <name evidence="1" type="ORF">OTAKU_00010</name>
</gene>